<sequence>MAGAEPVLVVGAGPTGLALACELYRHGVPCRVVEARAQRGTRSKAIAIWPRVLEIMAGFGAVDAALERGIRLHGAAVWSRGRPTLTFGLGALSSRYNFGLVLPQFETEDVLERRLAALGGSVEHGVQCVGVTPTPVGADVRLEHAGGRVEQVRAAWIVGCDGSASAVRTAAGIGMRQKLEPEGWIAADVRLRTPLEPTAVNYFLTRGQVLHVVPLRRHADGLTWRLTLNVGPVRPVPAQWPPERIAAVARERAAVDVEVLDVEWTSAFRVRQGLAERFVAGRVLVAGDAAHVHSPAGAQGINAGLQDAANLGWKLALVSRGAAPPGLLDTYDAERRPAARAVVAATDRVTRMGTLRPRPAVAVRDWLWRTAVRRGLTDALLAPAMAGFTQRHHRSAASPGRRALRPGAPAAGARLPDADLGDGRRLWDRLPERGFCVLLAGGASLAGPPPGVPVVAVTEPPAVAALRAEGGAVFVVRPDRYIAMRCRPGAAAAAVAAYFDAIEEDAACPVRET</sequence>
<gene>
    <name evidence="6" type="ORF">ACFFTR_21500</name>
</gene>
<dbReference type="GO" id="GO:0004497">
    <property type="term" value="F:monooxygenase activity"/>
    <property type="evidence" value="ECO:0007669"/>
    <property type="project" value="UniProtKB-KW"/>
</dbReference>
<feature type="domain" description="FAD-binding" evidence="5">
    <location>
        <begin position="6"/>
        <end position="345"/>
    </location>
</feature>
<keyword evidence="6" id="KW-0560">Oxidoreductase</keyword>
<comment type="cofactor">
    <cofactor evidence="1">
        <name>FAD</name>
        <dbReference type="ChEBI" id="CHEBI:57692"/>
    </cofactor>
</comment>
<dbReference type="EMBL" id="JBHMCA010000043">
    <property type="protein sequence ID" value="MFB9445663.1"/>
    <property type="molecule type" value="Genomic_DNA"/>
</dbReference>
<comment type="caution">
    <text evidence="6">The sequence shown here is derived from an EMBL/GenBank/DDBJ whole genome shotgun (WGS) entry which is preliminary data.</text>
</comment>
<reference evidence="6 7" key="1">
    <citation type="submission" date="2024-09" db="EMBL/GenBank/DDBJ databases">
        <authorList>
            <person name="Sun Q."/>
            <person name="Mori K."/>
        </authorList>
    </citation>
    <scope>NUCLEOTIDE SEQUENCE [LARGE SCALE GENOMIC DNA]</scope>
    <source>
        <strain evidence="6 7">JCM 3307</strain>
    </source>
</reference>
<keyword evidence="6" id="KW-0503">Monooxygenase</keyword>
<dbReference type="PANTHER" id="PTHR43004:SF19">
    <property type="entry name" value="BINDING MONOOXYGENASE, PUTATIVE (JCVI)-RELATED"/>
    <property type="match status" value="1"/>
</dbReference>
<evidence type="ECO:0000256" key="1">
    <source>
        <dbReference type="ARBA" id="ARBA00001974"/>
    </source>
</evidence>
<dbReference type="InterPro" id="IPR050641">
    <property type="entry name" value="RIFMO-like"/>
</dbReference>
<evidence type="ECO:0000256" key="4">
    <source>
        <dbReference type="SAM" id="MobiDB-lite"/>
    </source>
</evidence>
<dbReference type="Proteomes" id="UP001589608">
    <property type="component" value="Unassembled WGS sequence"/>
</dbReference>
<keyword evidence="3" id="KW-0274">FAD</keyword>
<evidence type="ECO:0000259" key="5">
    <source>
        <dbReference type="Pfam" id="PF01494"/>
    </source>
</evidence>
<dbReference type="RefSeq" id="WP_223093253.1">
    <property type="nucleotide sequence ID" value="NZ_CP061913.1"/>
</dbReference>
<organism evidence="6 7">
    <name type="scientific">Dactylosporangium vinaceum</name>
    <dbReference type="NCBI Taxonomy" id="53362"/>
    <lineage>
        <taxon>Bacteria</taxon>
        <taxon>Bacillati</taxon>
        <taxon>Actinomycetota</taxon>
        <taxon>Actinomycetes</taxon>
        <taxon>Micromonosporales</taxon>
        <taxon>Micromonosporaceae</taxon>
        <taxon>Dactylosporangium</taxon>
    </lineage>
</organism>
<dbReference type="Gene3D" id="3.30.70.2450">
    <property type="match status" value="1"/>
</dbReference>
<evidence type="ECO:0000313" key="6">
    <source>
        <dbReference type="EMBL" id="MFB9445663.1"/>
    </source>
</evidence>
<dbReference type="SUPFAM" id="SSF51905">
    <property type="entry name" value="FAD/NAD(P)-binding domain"/>
    <property type="match status" value="1"/>
</dbReference>
<dbReference type="Gene3D" id="3.50.50.60">
    <property type="entry name" value="FAD/NAD(P)-binding domain"/>
    <property type="match status" value="1"/>
</dbReference>
<dbReference type="Gene3D" id="3.40.30.120">
    <property type="match status" value="1"/>
</dbReference>
<evidence type="ECO:0000313" key="7">
    <source>
        <dbReference type="Proteomes" id="UP001589608"/>
    </source>
</evidence>
<name>A0ABV5M9Z2_9ACTN</name>
<evidence type="ECO:0000256" key="3">
    <source>
        <dbReference type="ARBA" id="ARBA00022827"/>
    </source>
</evidence>
<dbReference type="PRINTS" id="PR00420">
    <property type="entry name" value="RNGMNOXGNASE"/>
</dbReference>
<keyword evidence="2" id="KW-0285">Flavoprotein</keyword>
<protein>
    <submittedName>
        <fullName evidence="6">FAD-dependent monooxygenase</fullName>
    </submittedName>
</protein>
<dbReference type="InterPro" id="IPR002938">
    <property type="entry name" value="FAD-bd"/>
</dbReference>
<feature type="compositionally biased region" description="Low complexity" evidence="4">
    <location>
        <begin position="396"/>
        <end position="415"/>
    </location>
</feature>
<dbReference type="Pfam" id="PF01494">
    <property type="entry name" value="FAD_binding_3"/>
    <property type="match status" value="1"/>
</dbReference>
<evidence type="ECO:0000256" key="2">
    <source>
        <dbReference type="ARBA" id="ARBA00022630"/>
    </source>
</evidence>
<keyword evidence="7" id="KW-1185">Reference proteome</keyword>
<dbReference type="InterPro" id="IPR036188">
    <property type="entry name" value="FAD/NAD-bd_sf"/>
</dbReference>
<dbReference type="PANTHER" id="PTHR43004">
    <property type="entry name" value="TRK SYSTEM POTASSIUM UPTAKE PROTEIN"/>
    <property type="match status" value="1"/>
</dbReference>
<feature type="region of interest" description="Disordered" evidence="4">
    <location>
        <begin position="391"/>
        <end position="416"/>
    </location>
</feature>
<accession>A0ABV5M9Z2</accession>
<proteinExistence type="predicted"/>